<dbReference type="Proteomes" id="UP000188929">
    <property type="component" value="Unassembled WGS sequence"/>
</dbReference>
<dbReference type="InterPro" id="IPR003779">
    <property type="entry name" value="CMD-like"/>
</dbReference>
<keyword evidence="3" id="KW-1185">Reference proteome</keyword>
<evidence type="ECO:0000259" key="1">
    <source>
        <dbReference type="Pfam" id="PF02627"/>
    </source>
</evidence>
<organism evidence="2 3">
    <name type="scientific">Pseudofrankia asymbiotica</name>
    <dbReference type="NCBI Taxonomy" id="1834516"/>
    <lineage>
        <taxon>Bacteria</taxon>
        <taxon>Bacillati</taxon>
        <taxon>Actinomycetota</taxon>
        <taxon>Actinomycetes</taxon>
        <taxon>Frankiales</taxon>
        <taxon>Frankiaceae</taxon>
        <taxon>Pseudofrankia</taxon>
    </lineage>
</organism>
<accession>A0A1V2I213</accession>
<dbReference type="STRING" id="1834516.BL253_31670"/>
<reference evidence="3" key="1">
    <citation type="submission" date="2016-10" db="EMBL/GenBank/DDBJ databases">
        <title>Frankia sp. NRRL B-16386 Genome sequencing.</title>
        <authorList>
            <person name="Ghodhbane-Gtari F."/>
            <person name="Swanson E."/>
            <person name="Gueddou A."/>
            <person name="Hezbri K."/>
            <person name="Ktari K."/>
            <person name="Nouioui I."/>
            <person name="Morris K."/>
            <person name="Simpson S."/>
            <person name="Abebe-Akele F."/>
            <person name="Thomas K."/>
            <person name="Gtari M."/>
            <person name="Tisa L.S."/>
        </authorList>
    </citation>
    <scope>NUCLEOTIDE SEQUENCE [LARGE SCALE GENOMIC DNA]</scope>
    <source>
        <strain evidence="3">NRRL B-16386</strain>
    </source>
</reference>
<feature type="domain" description="Carboxymuconolactone decarboxylase-like" evidence="1">
    <location>
        <begin position="52"/>
        <end position="134"/>
    </location>
</feature>
<dbReference type="AlphaFoldDB" id="A0A1V2I213"/>
<dbReference type="PANTHER" id="PTHR34846:SF5">
    <property type="entry name" value="CARBOXYMUCONOLACTONE DECARBOXYLASE-LIKE DOMAIN-CONTAINING PROTEIN"/>
    <property type="match status" value="1"/>
</dbReference>
<dbReference type="Pfam" id="PF02627">
    <property type="entry name" value="CMD"/>
    <property type="match status" value="1"/>
</dbReference>
<dbReference type="GO" id="GO:0051920">
    <property type="term" value="F:peroxiredoxin activity"/>
    <property type="evidence" value="ECO:0007669"/>
    <property type="project" value="InterPro"/>
</dbReference>
<sequence length="198" mass="21862">MARIPPLHPRQWPAEVVAALAAIDPTTRGRPAPDLGRRPSGRDAIAALARHPVLAKAFLPFNGYTLLDTELPIREVEILILRVAARRQSRYLWGQHFFAGRAAGLTDEEIARVAYGPKAPFLSPLDRALLLAVDELIDDGVISADTWAALAAELDERKLLDVLFVTGCYETMAWVMNSLDLEPDPRIPEYLTSSAESR</sequence>
<dbReference type="Gene3D" id="1.20.1290.10">
    <property type="entry name" value="AhpD-like"/>
    <property type="match status" value="1"/>
</dbReference>
<dbReference type="OrthoDB" id="4704294at2"/>
<comment type="caution">
    <text evidence="2">The sequence shown here is derived from an EMBL/GenBank/DDBJ whole genome shotgun (WGS) entry which is preliminary data.</text>
</comment>
<dbReference type="EMBL" id="MOMC01000078">
    <property type="protein sequence ID" value="ONH23888.1"/>
    <property type="molecule type" value="Genomic_DNA"/>
</dbReference>
<evidence type="ECO:0000313" key="3">
    <source>
        <dbReference type="Proteomes" id="UP000188929"/>
    </source>
</evidence>
<evidence type="ECO:0000313" key="2">
    <source>
        <dbReference type="EMBL" id="ONH23888.1"/>
    </source>
</evidence>
<dbReference type="PANTHER" id="PTHR34846">
    <property type="entry name" value="4-CARBOXYMUCONOLACTONE DECARBOXYLASE FAMILY PROTEIN (AFU_ORTHOLOGUE AFUA_6G11590)"/>
    <property type="match status" value="1"/>
</dbReference>
<gene>
    <name evidence="2" type="ORF">BL253_31670</name>
</gene>
<dbReference type="SUPFAM" id="SSF69118">
    <property type="entry name" value="AhpD-like"/>
    <property type="match status" value="1"/>
</dbReference>
<dbReference type="InterPro" id="IPR029032">
    <property type="entry name" value="AhpD-like"/>
</dbReference>
<protein>
    <submittedName>
        <fullName evidence="2">Carboxymuconolactone decarboxylase</fullName>
    </submittedName>
</protein>
<proteinExistence type="predicted"/>
<name>A0A1V2I213_9ACTN</name>